<dbReference type="OrthoDB" id="368857at2"/>
<dbReference type="KEGG" id="ssm:Spirs_4225"/>
<evidence type="ECO:0000313" key="1">
    <source>
        <dbReference type="EMBL" id="ADK83299.1"/>
    </source>
</evidence>
<gene>
    <name evidence="1" type="ordered locus">Spirs_4225</name>
</gene>
<organism evidence="1 2">
    <name type="scientific">Sediminispirochaeta smaragdinae (strain DSM 11293 / JCM 15392 / SEBR 4228)</name>
    <name type="common">Spirochaeta smaragdinae</name>
    <dbReference type="NCBI Taxonomy" id="573413"/>
    <lineage>
        <taxon>Bacteria</taxon>
        <taxon>Pseudomonadati</taxon>
        <taxon>Spirochaetota</taxon>
        <taxon>Spirochaetia</taxon>
        <taxon>Spirochaetales</taxon>
        <taxon>Spirochaetaceae</taxon>
        <taxon>Sediminispirochaeta</taxon>
    </lineage>
</organism>
<dbReference type="HOGENOM" id="CLU_543944_0_0_12"/>
<dbReference type="RefSeq" id="WP_013256755.1">
    <property type="nucleotide sequence ID" value="NC_014364.1"/>
</dbReference>
<dbReference type="EMBL" id="CP002116">
    <property type="protein sequence ID" value="ADK83299.1"/>
    <property type="molecule type" value="Genomic_DNA"/>
</dbReference>
<protein>
    <submittedName>
        <fullName evidence="1">Uncharacterized protein</fullName>
    </submittedName>
</protein>
<proteinExistence type="predicted"/>
<dbReference type="Proteomes" id="UP000002318">
    <property type="component" value="Chromosome"/>
</dbReference>
<accession>E1R9Y0</accession>
<evidence type="ECO:0000313" key="2">
    <source>
        <dbReference type="Proteomes" id="UP000002318"/>
    </source>
</evidence>
<dbReference type="AlphaFoldDB" id="E1R9Y0"/>
<keyword evidence="2" id="KW-1185">Reference proteome</keyword>
<reference evidence="1 2" key="1">
    <citation type="journal article" date="2010" name="Stand. Genomic Sci.">
        <title>Complete genome sequence of Spirochaeta smaragdinae type strain (SEBR 4228).</title>
        <authorList>
            <person name="Mavromatis K."/>
            <person name="Yasawong M."/>
            <person name="Chertkov O."/>
            <person name="Lapidus A."/>
            <person name="Lucas S."/>
            <person name="Nolan M."/>
            <person name="Del Rio T.G."/>
            <person name="Tice H."/>
            <person name="Cheng J.F."/>
            <person name="Pitluck S."/>
            <person name="Liolios K."/>
            <person name="Ivanova N."/>
            <person name="Tapia R."/>
            <person name="Han C."/>
            <person name="Bruce D."/>
            <person name="Goodwin L."/>
            <person name="Pati A."/>
            <person name="Chen A."/>
            <person name="Palaniappan K."/>
            <person name="Land M."/>
            <person name="Hauser L."/>
            <person name="Chang Y.J."/>
            <person name="Jeffries C.D."/>
            <person name="Detter J.C."/>
            <person name="Rohde M."/>
            <person name="Brambilla E."/>
            <person name="Spring S."/>
            <person name="Goker M."/>
            <person name="Sikorski J."/>
            <person name="Woyke T."/>
            <person name="Bristow J."/>
            <person name="Eisen J.A."/>
            <person name="Markowitz V."/>
            <person name="Hugenholtz P."/>
            <person name="Klenk H.P."/>
            <person name="Kyrpides N.C."/>
        </authorList>
    </citation>
    <scope>NUCLEOTIDE SEQUENCE [LARGE SCALE GENOMIC DNA]</scope>
    <source>
        <strain evidence="2">DSM 11293 / JCM 15392 / SEBR 4228</strain>
    </source>
</reference>
<name>E1R9Y0_SEDSS</name>
<sequence>MNRFFLMICVVLFTAPLFAQELPIKIGKIDYTIEGRTQERLLDDYLDFDKKRLFANEEELAAYLVGKSQELINLRILDTGSIEISDLREEGDVRIADLAVYAEDTWNVVVLPYGKYDSNDGLLLSLRGRDYNFLGSMEALKFNLDYSYNEDNEHELGFTNEAEIPFTIGNGEWVYNFSQELQYVEHDPLEYDLENSISYLFSLGDISFKTALEQNMYLQNSYDDDDDEEQHESYMESALWLNGSVPLGFSLAHKEAEYSGTPGISWCYGLGETLREERRGLTAYYDHSLSFGRIDWIGNFRRGLEFDLSEGNSYDTFDDHWTFDMDFTVAGHQTWGWGGVNSRVGGFYIFSDGDDRDDQGGPLRGVLDDDIDDTTAGLYMNLDFPFKMWIWFMSRWFEGHISPFFDAAMFRTVDDGFSSDNVYYTAGLEGFAFAKAARSLYLRVSVGIDLKAVIEDGASPLDSPELFIGLGHHY</sequence>
<dbReference type="eggNOG" id="ENOG5033UX3">
    <property type="taxonomic scope" value="Bacteria"/>
</dbReference>